<keyword evidence="9" id="KW-0153">Cholesterol metabolism</keyword>
<dbReference type="NCBIfam" id="TIGR02150">
    <property type="entry name" value="IPP_isom_1"/>
    <property type="match status" value="1"/>
</dbReference>
<evidence type="ECO:0000256" key="3">
    <source>
        <dbReference type="ARBA" id="ARBA00003951"/>
    </source>
</evidence>
<dbReference type="Gene3D" id="3.90.79.10">
    <property type="entry name" value="Nucleoside Triphosphate Pyrophosphohydrolase"/>
    <property type="match status" value="1"/>
</dbReference>
<dbReference type="GeneID" id="111115368"/>
<evidence type="ECO:0000256" key="4">
    <source>
        <dbReference type="ARBA" id="ARBA00004826"/>
    </source>
</evidence>
<dbReference type="KEGG" id="cvn:111115368"/>
<evidence type="ECO:0000256" key="13">
    <source>
        <dbReference type="ARBA" id="ARBA00023229"/>
    </source>
</evidence>
<dbReference type="OrthoDB" id="510307at2759"/>
<evidence type="ECO:0000256" key="14">
    <source>
        <dbReference type="ARBA" id="ARBA00023235"/>
    </source>
</evidence>
<dbReference type="GO" id="GO:0009240">
    <property type="term" value="P:isopentenyl diphosphate biosynthetic process"/>
    <property type="evidence" value="ECO:0007669"/>
    <property type="project" value="TreeGrafter"/>
</dbReference>
<keyword evidence="11" id="KW-0752">Steroid biosynthesis</keyword>
<evidence type="ECO:0000256" key="8">
    <source>
        <dbReference type="ARBA" id="ARBA00022723"/>
    </source>
</evidence>
<keyword evidence="16" id="KW-1185">Reference proteome</keyword>
<keyword evidence="10" id="KW-0460">Magnesium</keyword>
<reference evidence="17" key="1">
    <citation type="submission" date="2025-08" db="UniProtKB">
        <authorList>
            <consortium name="RefSeq"/>
        </authorList>
    </citation>
    <scope>IDENTIFICATION</scope>
    <source>
        <tissue evidence="17">Whole sample</tissue>
    </source>
</reference>
<comment type="function">
    <text evidence="3">Catalyzes the 1,3-allylic rearrangement of the homoallylic substrate isopentenyl (IPP) to its highly electrophilic allylic isomer, dimethylallyl diphosphate (DMAPP).</text>
</comment>
<comment type="catalytic activity">
    <reaction evidence="1">
        <text>isopentenyl diphosphate = dimethylallyl diphosphate</text>
        <dbReference type="Rhea" id="RHEA:23284"/>
        <dbReference type="ChEBI" id="CHEBI:57623"/>
        <dbReference type="ChEBI" id="CHEBI:128769"/>
        <dbReference type="EC" id="5.3.3.2"/>
    </reaction>
</comment>
<dbReference type="PIRSF" id="PIRSF018427">
    <property type="entry name" value="Isopntndiph_ism"/>
    <property type="match status" value="1"/>
</dbReference>
<comment type="pathway">
    <text evidence="4">Isoprenoid biosynthesis; dimethylallyl diphosphate biosynthesis; dimethylallyl diphosphate from isopentenyl diphosphate: step 1/1.</text>
</comment>
<organism evidence="16 17">
    <name type="scientific">Crassostrea virginica</name>
    <name type="common">Eastern oyster</name>
    <dbReference type="NCBI Taxonomy" id="6565"/>
    <lineage>
        <taxon>Eukaryota</taxon>
        <taxon>Metazoa</taxon>
        <taxon>Spiralia</taxon>
        <taxon>Lophotrochozoa</taxon>
        <taxon>Mollusca</taxon>
        <taxon>Bivalvia</taxon>
        <taxon>Autobranchia</taxon>
        <taxon>Pteriomorphia</taxon>
        <taxon>Ostreida</taxon>
        <taxon>Ostreoidea</taxon>
        <taxon>Ostreidae</taxon>
        <taxon>Crassostrea</taxon>
    </lineage>
</organism>
<dbReference type="AlphaFoldDB" id="A0A8B8C299"/>
<evidence type="ECO:0000256" key="5">
    <source>
        <dbReference type="ARBA" id="ARBA00007579"/>
    </source>
</evidence>
<dbReference type="Pfam" id="PF00293">
    <property type="entry name" value="NUDIX"/>
    <property type="match status" value="1"/>
</dbReference>
<evidence type="ECO:0000256" key="7">
    <source>
        <dbReference type="ARBA" id="ARBA00022516"/>
    </source>
</evidence>
<dbReference type="RefSeq" id="XP_022309788.1">
    <property type="nucleotide sequence ID" value="XM_022454080.1"/>
</dbReference>
<evidence type="ECO:0000256" key="11">
    <source>
        <dbReference type="ARBA" id="ARBA00022955"/>
    </source>
</evidence>
<dbReference type="GO" id="GO:0046872">
    <property type="term" value="F:metal ion binding"/>
    <property type="evidence" value="ECO:0007669"/>
    <property type="project" value="UniProtKB-KW"/>
</dbReference>
<evidence type="ECO:0000313" key="16">
    <source>
        <dbReference type="Proteomes" id="UP000694844"/>
    </source>
</evidence>
<evidence type="ECO:0000256" key="1">
    <source>
        <dbReference type="ARBA" id="ARBA00000374"/>
    </source>
</evidence>
<keyword evidence="9" id="KW-0756">Sterol biosynthesis</keyword>
<dbReference type="FunFam" id="3.90.79.10:FF:000012">
    <property type="entry name" value="Isopentenyl-diphosphate Delta-isomerase 1"/>
    <property type="match status" value="1"/>
</dbReference>
<keyword evidence="13" id="KW-0414">Isoprene biosynthesis</keyword>
<evidence type="ECO:0000256" key="12">
    <source>
        <dbReference type="ARBA" id="ARBA00023098"/>
    </source>
</evidence>
<evidence type="ECO:0000256" key="6">
    <source>
        <dbReference type="ARBA" id="ARBA00012057"/>
    </source>
</evidence>
<dbReference type="PANTHER" id="PTHR10885">
    <property type="entry name" value="ISOPENTENYL-DIPHOSPHATE DELTA-ISOMERASE"/>
    <property type="match status" value="1"/>
</dbReference>
<keyword evidence="9" id="KW-0152">Cholesterol biosynthesis</keyword>
<dbReference type="Proteomes" id="UP000694844">
    <property type="component" value="Chromosome 9"/>
</dbReference>
<dbReference type="CDD" id="cd02885">
    <property type="entry name" value="NUDIX_IPP_Isomerase"/>
    <property type="match status" value="1"/>
</dbReference>
<dbReference type="InterPro" id="IPR011876">
    <property type="entry name" value="IsopentenylPP_isomerase_typ1"/>
</dbReference>
<comment type="cofactor">
    <cofactor evidence="2">
        <name>Mg(2+)</name>
        <dbReference type="ChEBI" id="CHEBI:18420"/>
    </cofactor>
</comment>
<name>A0A8B8C299_CRAVI</name>
<dbReference type="EC" id="5.3.3.2" evidence="6"/>
<dbReference type="GO" id="GO:0050992">
    <property type="term" value="P:dimethylallyl diphosphate biosynthetic process"/>
    <property type="evidence" value="ECO:0007669"/>
    <property type="project" value="UniProtKB-UniPathway"/>
</dbReference>
<sequence>MLLLRKNWLLGNKITWSTLKKALCTSSSMGDSVLNGYDDTQVSLMKEECILIDRDDKVTGSASKKTCHLMQNINKGMLHRAFSVFLFNSEGRLLLQQRSQAKITFPGHFTNTCCSHPLHTPAELEDHGGEAIGVKRAAQRKLQHELGIDPQQLSTDDLKFVTRVHYLAENAPNPGVWGEHEIDYILIAQKDVNINRNPNEVESCMYVDPEQLQQMIEKSKTGDILITPWFRLIFNKLLLKWWHSLGDIERHRDSTIHRFCGEGPT</sequence>
<dbReference type="InterPro" id="IPR015797">
    <property type="entry name" value="NUDIX_hydrolase-like_dom_sf"/>
</dbReference>
<gene>
    <name evidence="17" type="primary">LOC111115368</name>
</gene>
<evidence type="ECO:0000256" key="2">
    <source>
        <dbReference type="ARBA" id="ARBA00001946"/>
    </source>
</evidence>
<evidence type="ECO:0000313" key="17">
    <source>
        <dbReference type="RefSeq" id="XP_022309788.1"/>
    </source>
</evidence>
<dbReference type="InterPro" id="IPR000086">
    <property type="entry name" value="NUDIX_hydrolase_dom"/>
</dbReference>
<dbReference type="PROSITE" id="PS51462">
    <property type="entry name" value="NUDIX"/>
    <property type="match status" value="1"/>
</dbReference>
<dbReference type="SUPFAM" id="SSF55811">
    <property type="entry name" value="Nudix"/>
    <property type="match status" value="1"/>
</dbReference>
<keyword evidence="9" id="KW-1207">Sterol metabolism</keyword>
<dbReference type="UniPathway" id="UPA00059">
    <property type="reaction ID" value="UER00104"/>
</dbReference>
<feature type="domain" description="Nudix hydrolase" evidence="15">
    <location>
        <begin position="77"/>
        <end position="232"/>
    </location>
</feature>
<protein>
    <recommendedName>
        <fullName evidence="6">isopentenyl-diphosphate Delta-isomerase</fullName>
        <ecNumber evidence="6">5.3.3.2</ecNumber>
    </recommendedName>
</protein>
<comment type="similarity">
    <text evidence="5">Belongs to the IPP isomerase type 1 family.</text>
</comment>
<keyword evidence="7" id="KW-0444">Lipid biosynthesis</keyword>
<keyword evidence="12" id="KW-0443">Lipid metabolism</keyword>
<proteinExistence type="inferred from homology"/>
<keyword evidence="14" id="KW-0413">Isomerase</keyword>
<dbReference type="GO" id="GO:0005737">
    <property type="term" value="C:cytoplasm"/>
    <property type="evidence" value="ECO:0007669"/>
    <property type="project" value="TreeGrafter"/>
</dbReference>
<evidence type="ECO:0000256" key="10">
    <source>
        <dbReference type="ARBA" id="ARBA00022842"/>
    </source>
</evidence>
<evidence type="ECO:0000256" key="9">
    <source>
        <dbReference type="ARBA" id="ARBA00022778"/>
    </source>
</evidence>
<dbReference type="GO" id="GO:0004452">
    <property type="term" value="F:isopentenyl-diphosphate delta-isomerase activity"/>
    <property type="evidence" value="ECO:0007669"/>
    <property type="project" value="UniProtKB-EC"/>
</dbReference>
<keyword evidence="9" id="KW-0753">Steroid metabolism</keyword>
<keyword evidence="8" id="KW-0479">Metal-binding</keyword>
<accession>A0A8B8C299</accession>
<dbReference type="GO" id="GO:0006695">
    <property type="term" value="P:cholesterol biosynthetic process"/>
    <property type="evidence" value="ECO:0007669"/>
    <property type="project" value="UniProtKB-KW"/>
</dbReference>
<dbReference type="PANTHER" id="PTHR10885:SF0">
    <property type="entry name" value="ISOPENTENYL-DIPHOSPHATE DELTA-ISOMERASE"/>
    <property type="match status" value="1"/>
</dbReference>
<evidence type="ECO:0000259" key="15">
    <source>
        <dbReference type="PROSITE" id="PS51462"/>
    </source>
</evidence>